<keyword evidence="2" id="KW-0503">Monooxygenase</keyword>
<evidence type="ECO:0000256" key="3">
    <source>
        <dbReference type="ARBA" id="ARBA00024018"/>
    </source>
</evidence>
<dbReference type="InterPro" id="IPR044560">
    <property type="entry name" value="MOase"/>
</dbReference>
<reference evidence="5 6" key="1">
    <citation type="submission" date="2024-01" db="EMBL/GenBank/DDBJ databases">
        <title>The complete chloroplast genome sequence of Lithospermum erythrorhizon: insights into the phylogenetic relationship among Boraginaceae species and the maternal lineages of purple gromwells.</title>
        <authorList>
            <person name="Okada T."/>
            <person name="Watanabe K."/>
        </authorList>
    </citation>
    <scope>NUCLEOTIDE SEQUENCE [LARGE SCALE GENOMIC DNA]</scope>
</reference>
<evidence type="ECO:0000313" key="5">
    <source>
        <dbReference type="EMBL" id="GAA0172410.1"/>
    </source>
</evidence>
<dbReference type="GO" id="GO:0004497">
    <property type="term" value="F:monooxygenase activity"/>
    <property type="evidence" value="ECO:0007669"/>
    <property type="project" value="UniProtKB-KW"/>
</dbReference>
<evidence type="ECO:0000256" key="2">
    <source>
        <dbReference type="ARBA" id="ARBA00023033"/>
    </source>
</evidence>
<name>A0AAV3R977_LITER</name>
<dbReference type="PANTHER" id="PTHR45934:SF9">
    <property type="entry name" value="FAD_NAD(P)-BINDING OXIDOREDUCTASE FAMILY PROTEIN"/>
    <property type="match status" value="1"/>
</dbReference>
<dbReference type="Gene3D" id="3.50.50.60">
    <property type="entry name" value="FAD/NAD(P)-binding domain"/>
    <property type="match status" value="1"/>
</dbReference>
<feature type="domain" description="FAD-binding" evidence="4">
    <location>
        <begin position="45"/>
        <end position="381"/>
    </location>
</feature>
<keyword evidence="6" id="KW-1185">Reference proteome</keyword>
<protein>
    <submittedName>
        <fullName evidence="5">Oxidoreductase</fullName>
    </submittedName>
</protein>
<dbReference type="InterPro" id="IPR002938">
    <property type="entry name" value="FAD-bd"/>
</dbReference>
<dbReference type="Pfam" id="PF01494">
    <property type="entry name" value="FAD_binding_3"/>
    <property type="match status" value="1"/>
</dbReference>
<sequence>MAYAVTSLFQYQRWRQFQTRNNSHLIKSLFTKTAPNKELDEGEKDIVIVGAGVAGLATAVALRRYGIQSKVLEQAETLRTEGVSISVATNGWRALDALGVGDELRNQYPEFQGLVLKTEDGRDLKSIRFKDEDSRQEGRGVERSSLVVALSKQLPPDAISFSSKLANIESQSGGILLKFQNGTQLSAKIVIACDGIHSPVARWMGFSEPKYAGYYAIQGHGVYPKGQPFEPVVYYICGRGVRLTFFPVSPTKVYWGVCFNSPSPDGKITDPSILREDALKSLQNCPRELQAIIDYTPDDSIVGSPIADRWLWPLVSPSPSKGNVVLVGDAWHPMTPNLGQGASLALEDSIVLAKKLAEALKSETSSIEDAFKAYGKERWPHIFPLPIVANLVGKFLQWDNSTVCYIRDNLVIPKLLSLQPLYKRVSVEFESSK</sequence>
<keyword evidence="1" id="KW-0560">Oxidoreductase</keyword>
<dbReference type="SUPFAM" id="SSF51905">
    <property type="entry name" value="FAD/NAD(P)-binding domain"/>
    <property type="match status" value="1"/>
</dbReference>
<accession>A0AAV3R977</accession>
<gene>
    <name evidence="5" type="ORF">LIER_26245</name>
</gene>
<proteinExistence type="inferred from homology"/>
<comment type="similarity">
    <text evidence="3">Belongs to the 3-hydroxybenzoate 6-hydroxylase family.</text>
</comment>
<evidence type="ECO:0000259" key="4">
    <source>
        <dbReference type="Pfam" id="PF01494"/>
    </source>
</evidence>
<dbReference type="EMBL" id="BAABME010008108">
    <property type="protein sequence ID" value="GAA0172410.1"/>
    <property type="molecule type" value="Genomic_DNA"/>
</dbReference>
<dbReference type="GO" id="GO:0071949">
    <property type="term" value="F:FAD binding"/>
    <property type="evidence" value="ECO:0007669"/>
    <property type="project" value="InterPro"/>
</dbReference>
<dbReference type="PRINTS" id="PR00420">
    <property type="entry name" value="RNGMNOXGNASE"/>
</dbReference>
<comment type="caution">
    <text evidence="5">The sequence shown here is derived from an EMBL/GenBank/DDBJ whole genome shotgun (WGS) entry which is preliminary data.</text>
</comment>
<organism evidence="5 6">
    <name type="scientific">Lithospermum erythrorhizon</name>
    <name type="common">Purple gromwell</name>
    <name type="synonym">Lithospermum officinale var. erythrorhizon</name>
    <dbReference type="NCBI Taxonomy" id="34254"/>
    <lineage>
        <taxon>Eukaryota</taxon>
        <taxon>Viridiplantae</taxon>
        <taxon>Streptophyta</taxon>
        <taxon>Embryophyta</taxon>
        <taxon>Tracheophyta</taxon>
        <taxon>Spermatophyta</taxon>
        <taxon>Magnoliopsida</taxon>
        <taxon>eudicotyledons</taxon>
        <taxon>Gunneridae</taxon>
        <taxon>Pentapetalae</taxon>
        <taxon>asterids</taxon>
        <taxon>lamiids</taxon>
        <taxon>Boraginales</taxon>
        <taxon>Boraginaceae</taxon>
        <taxon>Boraginoideae</taxon>
        <taxon>Lithospermeae</taxon>
        <taxon>Lithospermum</taxon>
    </lineage>
</organism>
<dbReference type="PANTHER" id="PTHR45934">
    <property type="entry name" value="FAD/NAD(P)-BINDING OXIDOREDUCTASE FAMILY PROTEIN"/>
    <property type="match status" value="1"/>
</dbReference>
<dbReference type="Proteomes" id="UP001454036">
    <property type="component" value="Unassembled WGS sequence"/>
</dbReference>
<evidence type="ECO:0000256" key="1">
    <source>
        <dbReference type="ARBA" id="ARBA00023002"/>
    </source>
</evidence>
<dbReference type="InterPro" id="IPR036188">
    <property type="entry name" value="FAD/NAD-bd_sf"/>
</dbReference>
<dbReference type="AlphaFoldDB" id="A0AAV3R977"/>
<evidence type="ECO:0000313" key="6">
    <source>
        <dbReference type="Proteomes" id="UP001454036"/>
    </source>
</evidence>